<protein>
    <recommendedName>
        <fullName evidence="4">DUF1496 domain-containing protein</fullName>
    </recommendedName>
</protein>
<accession>A0A1F6SW13</accession>
<comment type="caution">
    <text evidence="2">The sequence shown here is derived from an EMBL/GenBank/DDBJ whole genome shotgun (WGS) entry which is preliminary data.</text>
</comment>
<evidence type="ECO:0000313" key="3">
    <source>
        <dbReference type="Proteomes" id="UP000179334"/>
    </source>
</evidence>
<sequence>MQKPTKTPRAPHVGAPDPELNTSPIFDENDDNLLSLDRELETGACYFNNVSYATGQYVHSGDELLHCERGVWVRTGEEPH</sequence>
<evidence type="ECO:0000256" key="1">
    <source>
        <dbReference type="SAM" id="MobiDB-lite"/>
    </source>
</evidence>
<evidence type="ECO:0008006" key="4">
    <source>
        <dbReference type="Google" id="ProtNLM"/>
    </source>
</evidence>
<dbReference type="EMBL" id="MFSR01000111">
    <property type="protein sequence ID" value="OGI37024.1"/>
    <property type="molecule type" value="Genomic_DNA"/>
</dbReference>
<proteinExistence type="predicted"/>
<dbReference type="AlphaFoldDB" id="A0A1F6SW13"/>
<gene>
    <name evidence="2" type="ORF">A2V91_06150</name>
</gene>
<reference evidence="2 3" key="1">
    <citation type="journal article" date="2016" name="Nat. Commun.">
        <title>Thousands of microbial genomes shed light on interconnected biogeochemical processes in an aquifer system.</title>
        <authorList>
            <person name="Anantharaman K."/>
            <person name="Brown C.T."/>
            <person name="Hug L.A."/>
            <person name="Sharon I."/>
            <person name="Castelle C.J."/>
            <person name="Probst A.J."/>
            <person name="Thomas B.C."/>
            <person name="Singh A."/>
            <person name="Wilkins M.J."/>
            <person name="Karaoz U."/>
            <person name="Brodie E.L."/>
            <person name="Williams K.H."/>
            <person name="Hubbard S.S."/>
            <person name="Banfield J.F."/>
        </authorList>
    </citation>
    <scope>NUCLEOTIDE SEQUENCE [LARGE SCALE GENOMIC DNA]</scope>
</reference>
<organism evidence="2 3">
    <name type="scientific">Candidatus Muproteobacteria bacterium RBG_16_64_10</name>
    <dbReference type="NCBI Taxonomy" id="1817757"/>
    <lineage>
        <taxon>Bacteria</taxon>
        <taxon>Pseudomonadati</taxon>
        <taxon>Pseudomonadota</taxon>
        <taxon>Candidatus Muproteobacteria</taxon>
    </lineage>
</organism>
<name>A0A1F6SW13_9PROT</name>
<evidence type="ECO:0000313" key="2">
    <source>
        <dbReference type="EMBL" id="OGI37024.1"/>
    </source>
</evidence>
<dbReference type="Proteomes" id="UP000179334">
    <property type="component" value="Unassembled WGS sequence"/>
</dbReference>
<feature type="region of interest" description="Disordered" evidence="1">
    <location>
        <begin position="1"/>
        <end position="27"/>
    </location>
</feature>